<name>Q38G39_TRYB2</name>
<dbReference type="KEGG" id="tbr:Tb09.142.0320"/>
<sequence length="113" mass="12195">MWCAAPRQESPTTSLVKGTGIGCMTLGSAVATEGMIFLIEAIEVCSNRKGGIIGKFFCSCAAQEVEEGTRKVEKRHNLYQVWAGSFFKGCCQQPLSTNITISNTGLRGNRNNS</sequence>
<protein>
    <submittedName>
        <fullName evidence="1">Uncharacterized protein</fullName>
    </submittedName>
</protein>
<gene>
    <name evidence="1" type="ORF">Tb09.142.0320</name>
</gene>
<dbReference type="GeneID" id="3660037"/>
<evidence type="ECO:0000313" key="2">
    <source>
        <dbReference type="Proteomes" id="UP000008524"/>
    </source>
</evidence>
<proteinExistence type="predicted"/>
<dbReference type="VEuPathDB" id="TriTrypDB:Tb927.9.670"/>
<organism evidence="1 2">
    <name type="scientific">Trypanosoma brucei brucei (strain 927/4 GUTat10.1)</name>
    <dbReference type="NCBI Taxonomy" id="185431"/>
    <lineage>
        <taxon>Eukaryota</taxon>
        <taxon>Discoba</taxon>
        <taxon>Euglenozoa</taxon>
        <taxon>Kinetoplastea</taxon>
        <taxon>Metakinetoplastina</taxon>
        <taxon>Trypanosomatida</taxon>
        <taxon>Trypanosomatidae</taxon>
        <taxon>Trypanosoma</taxon>
    </lineage>
</organism>
<dbReference type="PaxDb" id="5691-EAN76231"/>
<accession>Q38G39</accession>
<keyword evidence="2" id="KW-1185">Reference proteome</keyword>
<evidence type="ECO:0000313" key="1">
    <source>
        <dbReference type="EMBL" id="EAN76231.1"/>
    </source>
</evidence>
<reference evidence="1 2" key="2">
    <citation type="journal article" date="2005" name="Science">
        <title>The genome of the African trypanosome Trypanosoma brucei.</title>
        <authorList>
            <person name="Berriman M."/>
            <person name="Ghedin E."/>
            <person name="Hertz-Fowler C."/>
            <person name="Blandin G."/>
            <person name="Renauld H."/>
            <person name="Bartholomeu D.C."/>
            <person name="Lennard N.J."/>
            <person name="Caler E."/>
            <person name="Hamlin N.E."/>
            <person name="Haas B."/>
            <person name="Bohme U."/>
            <person name="Hannick L."/>
            <person name="Aslett M.A."/>
            <person name="Shallom J."/>
            <person name="Marcello L."/>
            <person name="Hou L."/>
            <person name="Wickstead B."/>
            <person name="Alsmark U.C."/>
            <person name="Arrowsmith C."/>
            <person name="Atkin R.J."/>
            <person name="Barron A.J."/>
            <person name="Bringaud F."/>
            <person name="Brooks K."/>
            <person name="Carrington M."/>
            <person name="Cherevach I."/>
            <person name="Chillingworth T.J."/>
            <person name="Churcher C."/>
            <person name="Clark L.N."/>
            <person name="Corton C.H."/>
            <person name="Cronin A."/>
            <person name="Davies R.M."/>
            <person name="Doggett J."/>
            <person name="Djikeng A."/>
            <person name="Feldblyum T."/>
            <person name="Field M.C."/>
            <person name="Fraser A."/>
            <person name="Goodhead I."/>
            <person name="Hance Z."/>
            <person name="Harper D."/>
            <person name="Harris B.R."/>
            <person name="Hauser H."/>
            <person name="Hostetler J."/>
            <person name="Ivens A."/>
            <person name="Jagels K."/>
            <person name="Johnson D."/>
            <person name="Johnson J."/>
            <person name="Jones K."/>
            <person name="Kerhornou A.X."/>
            <person name="Koo H."/>
            <person name="Larke N."/>
            <person name="Landfear S."/>
            <person name="Larkin C."/>
            <person name="Leech V."/>
            <person name="Line A."/>
            <person name="Lord A."/>
            <person name="Macleod A."/>
            <person name="Mooney P.J."/>
            <person name="Moule S."/>
            <person name="Martin D.M."/>
            <person name="Morgan G.W."/>
            <person name="Mungall K."/>
            <person name="Norbertczak H."/>
            <person name="Ormond D."/>
            <person name="Pai G."/>
            <person name="Peacock C.S."/>
            <person name="Peterson J."/>
            <person name="Quail M.A."/>
            <person name="Rabbinowitsch E."/>
            <person name="Rajandream M.A."/>
            <person name="Reitter C."/>
            <person name="Salzberg S.L."/>
            <person name="Sanders M."/>
            <person name="Schobel S."/>
            <person name="Sharp S."/>
            <person name="Simmonds M."/>
            <person name="Simpson A.J."/>
            <person name="Tallon L."/>
            <person name="Turner C.M."/>
            <person name="Tait A."/>
            <person name="Tivey A.R."/>
            <person name="Van Aken S."/>
            <person name="Walker D."/>
            <person name="Wanless D."/>
            <person name="Wang S."/>
            <person name="White B."/>
            <person name="White O."/>
            <person name="Whitehead S."/>
            <person name="Woodward J."/>
            <person name="Wortman J."/>
            <person name="Adams M.D."/>
            <person name="Embley T.M."/>
            <person name="Gull K."/>
            <person name="Ullu E."/>
            <person name="Barry J.D."/>
            <person name="Fairlamb A.H."/>
            <person name="Opperdoes F."/>
            <person name="Barrell B.G."/>
            <person name="Donelson J.E."/>
            <person name="Hall N."/>
            <person name="Fraser C.M."/>
            <person name="Melville S.E."/>
            <person name="El-Sayed N.M."/>
        </authorList>
    </citation>
    <scope>NUCLEOTIDE SEQUENCE [LARGE SCALE GENOMIC DNA]</scope>
    <source>
        <strain evidence="1 2">927/4 GUTat10.1</strain>
    </source>
</reference>
<dbReference type="AlphaFoldDB" id="Q38G39"/>
<dbReference type="RefSeq" id="XP_803383.1">
    <property type="nucleotide sequence ID" value="XM_798290.1"/>
</dbReference>
<dbReference type="InParanoid" id="Q38G39"/>
<reference evidence="1 2" key="1">
    <citation type="journal article" date="2005" name="Science">
        <title>Comparative genomics of trypanosomatid parasitic protozoa.</title>
        <authorList>
            <person name="El-Sayed N.M."/>
            <person name="Myler P.J."/>
            <person name="Blandin G."/>
            <person name="Berriman M."/>
            <person name="Crabtree J."/>
            <person name="Aggarwal G."/>
            <person name="Caler E."/>
            <person name="Renauld H."/>
            <person name="Worthey E.A."/>
            <person name="Hertz-Fowler C."/>
            <person name="Ghedin E."/>
            <person name="Peacock C."/>
            <person name="Bartholomeu D.C."/>
            <person name="Haas B.J."/>
            <person name="Tran A.N."/>
            <person name="Wortman J.R."/>
            <person name="Alsmark U.C."/>
            <person name="Angiuoli S."/>
            <person name="Anupama A."/>
            <person name="Badger J."/>
            <person name="Bringaud F."/>
            <person name="Cadag E."/>
            <person name="Carlton J.M."/>
            <person name="Cerqueira G.C."/>
            <person name="Creasy T."/>
            <person name="Delcher A.L."/>
            <person name="Djikeng A."/>
            <person name="Embley T.M."/>
            <person name="Hauser C."/>
            <person name="Ivens A.C."/>
            <person name="Kummerfeld S.K."/>
            <person name="Pereira-Leal J.B."/>
            <person name="Nilsson D."/>
            <person name="Peterson J."/>
            <person name="Salzberg S.L."/>
            <person name="Shallom J."/>
            <person name="Silva J.C."/>
            <person name="Sundaram J."/>
            <person name="Westenberger S."/>
            <person name="White O."/>
            <person name="Melville S.E."/>
            <person name="Donelson J.E."/>
            <person name="Andersson B."/>
            <person name="Stuart K.D."/>
            <person name="Hall N."/>
        </authorList>
    </citation>
    <scope>NUCLEOTIDE SEQUENCE [LARGE SCALE GENOMIC DNA]</scope>
    <source>
        <strain evidence="1 2">927/4 GUTat10.1</strain>
    </source>
</reference>
<dbReference type="Proteomes" id="UP000008524">
    <property type="component" value="Chromosome 9"/>
</dbReference>
<dbReference type="EMBL" id="CM000207">
    <property type="protein sequence ID" value="EAN76231.1"/>
    <property type="molecule type" value="Genomic_DNA"/>
</dbReference>